<reference evidence="4 5" key="1">
    <citation type="journal article" date="2019" name="Int. J. Syst. Evol. Microbiol.">
        <title>The Global Catalogue of Microorganisms (GCM) 10K type strain sequencing project: providing services to taxonomists for standard genome sequencing and annotation.</title>
        <authorList>
            <consortium name="The Broad Institute Genomics Platform"/>
            <consortium name="The Broad Institute Genome Sequencing Center for Infectious Disease"/>
            <person name="Wu L."/>
            <person name="Ma J."/>
        </authorList>
    </citation>
    <scope>NUCLEOTIDE SEQUENCE [LARGE SCALE GENOMIC DNA]</scope>
    <source>
        <strain evidence="4 5">JCM 15749</strain>
    </source>
</reference>
<feature type="region of interest" description="Disordered" evidence="1">
    <location>
        <begin position="12"/>
        <end position="36"/>
    </location>
</feature>
<dbReference type="Gene3D" id="2.40.160.210">
    <property type="entry name" value="Acyl-CoA thioesterase, double hotdog domain"/>
    <property type="match status" value="1"/>
</dbReference>
<feature type="domain" description="Acyl-CoA thioesterase-like N-terminal HotDog" evidence="2">
    <location>
        <begin position="26"/>
        <end position="108"/>
    </location>
</feature>
<sequence length="265" mass="28520">MTANDDLQAFYLPRSDGDLDSTSATSSPWDESLQHGGPPAALLVRAVEAVRSDPSLQLARITADMLGGIPQGRVHVEARVVKPGRRVEMVEATLSVDERPAVTATAWLIRATTDATAEHATPPAPLPPLPETSMSTFFDGVSPDWVYGRAIDWRFVEGGYEPGPATVWARLRVPLVLGEETSPTQRLLTVADSTNGLSGPLPMREWFFIPPTVTATIERAPASEWMLLEARSTVGLHGIGTAVGQMADERGHLATITQPLMVAPR</sequence>
<dbReference type="RefSeq" id="WP_344327286.1">
    <property type="nucleotide sequence ID" value="NZ_BAAAPY010000005.1"/>
</dbReference>
<feature type="domain" description="Acyl-CoA thioesterase-like C-terminal" evidence="3">
    <location>
        <begin position="137"/>
        <end position="262"/>
    </location>
</feature>
<dbReference type="InterPro" id="IPR029069">
    <property type="entry name" value="HotDog_dom_sf"/>
</dbReference>
<protein>
    <submittedName>
        <fullName evidence="4">Thioesterase family protein</fullName>
    </submittedName>
</protein>
<dbReference type="InterPro" id="IPR049449">
    <property type="entry name" value="TesB_ACOT8-like_N"/>
</dbReference>
<feature type="compositionally biased region" description="Polar residues" evidence="1">
    <location>
        <begin position="20"/>
        <end position="29"/>
    </location>
</feature>
<evidence type="ECO:0000259" key="3">
    <source>
        <dbReference type="Pfam" id="PF20789"/>
    </source>
</evidence>
<organism evidence="4 5">
    <name type="scientific">Aeromicrobium halocynthiae</name>
    <dbReference type="NCBI Taxonomy" id="560557"/>
    <lineage>
        <taxon>Bacteria</taxon>
        <taxon>Bacillati</taxon>
        <taxon>Actinomycetota</taxon>
        <taxon>Actinomycetes</taxon>
        <taxon>Propionibacteriales</taxon>
        <taxon>Nocardioidaceae</taxon>
        <taxon>Aeromicrobium</taxon>
    </lineage>
</organism>
<comment type="caution">
    <text evidence="4">The sequence shown here is derived from an EMBL/GenBank/DDBJ whole genome shotgun (WGS) entry which is preliminary data.</text>
</comment>
<dbReference type="Proteomes" id="UP001501480">
    <property type="component" value="Unassembled WGS sequence"/>
</dbReference>
<dbReference type="Pfam" id="PF20789">
    <property type="entry name" value="4HBT_3C"/>
    <property type="match status" value="1"/>
</dbReference>
<evidence type="ECO:0000313" key="5">
    <source>
        <dbReference type="Proteomes" id="UP001501480"/>
    </source>
</evidence>
<evidence type="ECO:0000313" key="4">
    <source>
        <dbReference type="EMBL" id="GAA2078842.1"/>
    </source>
</evidence>
<proteinExistence type="predicted"/>
<dbReference type="InterPro" id="IPR042171">
    <property type="entry name" value="Acyl-CoA_hotdog"/>
</dbReference>
<evidence type="ECO:0000256" key="1">
    <source>
        <dbReference type="SAM" id="MobiDB-lite"/>
    </source>
</evidence>
<accession>A0ABN2W094</accession>
<dbReference type="InterPro" id="IPR049450">
    <property type="entry name" value="ACOT8-like_C"/>
</dbReference>
<evidence type="ECO:0000259" key="2">
    <source>
        <dbReference type="Pfam" id="PF13622"/>
    </source>
</evidence>
<dbReference type="SUPFAM" id="SSF54637">
    <property type="entry name" value="Thioesterase/thiol ester dehydrase-isomerase"/>
    <property type="match status" value="2"/>
</dbReference>
<keyword evidence="5" id="KW-1185">Reference proteome</keyword>
<name>A0ABN2W094_9ACTN</name>
<dbReference type="Pfam" id="PF13622">
    <property type="entry name" value="4HBT_3"/>
    <property type="match status" value="1"/>
</dbReference>
<dbReference type="EMBL" id="BAAAPY010000005">
    <property type="protein sequence ID" value="GAA2078842.1"/>
    <property type="molecule type" value="Genomic_DNA"/>
</dbReference>
<gene>
    <name evidence="4" type="ORF">GCM10009821_18520</name>
</gene>